<dbReference type="RefSeq" id="WP_406789052.1">
    <property type="nucleotide sequence ID" value="NZ_JBJIAA010000017.1"/>
</dbReference>
<evidence type="ECO:0000313" key="11">
    <source>
        <dbReference type="Proteomes" id="UP001623592"/>
    </source>
</evidence>
<reference evidence="10 11" key="1">
    <citation type="submission" date="2024-11" db="EMBL/GenBank/DDBJ databases">
        <authorList>
            <person name="Heng Y.C."/>
            <person name="Lim A.C.H."/>
            <person name="Lee J.K.Y."/>
            <person name="Kittelmann S."/>
        </authorList>
    </citation>
    <scope>NUCLEOTIDE SEQUENCE [LARGE SCALE GENOMIC DNA]</scope>
    <source>
        <strain evidence="10 11">WILCCON 0114</strain>
    </source>
</reference>
<evidence type="ECO:0000256" key="4">
    <source>
        <dbReference type="ARBA" id="ARBA00022840"/>
    </source>
</evidence>
<dbReference type="SUPFAM" id="SSF52540">
    <property type="entry name" value="P-loop containing nucleoside triphosphate hydrolases"/>
    <property type="match status" value="1"/>
</dbReference>
<gene>
    <name evidence="10" type="ORF">ACJDT4_18460</name>
</gene>
<evidence type="ECO:0000256" key="5">
    <source>
        <dbReference type="ARBA" id="ARBA00022989"/>
    </source>
</evidence>
<dbReference type="InterPro" id="IPR027417">
    <property type="entry name" value="P-loop_NTPase"/>
</dbReference>
<dbReference type="EMBL" id="JBJIAA010000017">
    <property type="protein sequence ID" value="MFL0252396.1"/>
    <property type="molecule type" value="Genomic_DNA"/>
</dbReference>
<accession>A0ABW8TIL5</accession>
<keyword evidence="6 7" id="KW-0472">Membrane</keyword>
<dbReference type="Gene3D" id="3.40.50.300">
    <property type="entry name" value="P-loop containing nucleotide triphosphate hydrolases"/>
    <property type="match status" value="1"/>
</dbReference>
<keyword evidence="11" id="KW-1185">Reference proteome</keyword>
<evidence type="ECO:0000259" key="8">
    <source>
        <dbReference type="PROSITE" id="PS50893"/>
    </source>
</evidence>
<sequence>MNKSDIRRLVLSLKPYYLIIFVCSLILLCDAAIKVRIQYGIQKVMDSVVNKNSSVFIKYLWLSIGLTALGMVTAYFSKYFSEKFCNLFNYNTRNKLISHVQELPVYVLKKYSSGDLISRINNDLPILVQFLNGSLQCVANLVLIILASAYMIYISPKLFLVTFILMPLSTLIYDKINRPVQEYSSKLMKDSSKVNDILQDVLSGMYVLKAFKLEKIFYKKFEDISKGIKFKNLKIDKLNAYLTPIFLIVKLAPQLIYITYGGYLAIHKEMSIGGLFAFSTLVFYVAGPVEIILNFIGSARGSIPAVKRIFEIIDLKLEENNKKDLKVNYESDPIEFENATFSYDGKNKVFQNISFKASKASYTALVGSSGIGKSTILKLICGFYNLDDGKIKVFGNDIADVNIKSVRKLVTYMSQESYLYPITISENIAMGKENVSMEEIIKAAKLANAHEFIEKLPSGYDTLIGEGGGGLSGGQCQRIALARMILKDAEIVLLDEPTAALDAKAEAILSETLEKITKNKTVIVVAHKLATIKNASNIIVFDKNGIIEMGTHKKLMEKKGAYRRLYENSFGANKGGLAI</sequence>
<name>A0ABW8TIL5_9CLOT</name>
<keyword evidence="4 10" id="KW-0067">ATP-binding</keyword>
<dbReference type="Pfam" id="PF00664">
    <property type="entry name" value="ABC_membrane"/>
    <property type="match status" value="1"/>
</dbReference>
<evidence type="ECO:0000256" key="6">
    <source>
        <dbReference type="ARBA" id="ARBA00023136"/>
    </source>
</evidence>
<comment type="subcellular location">
    <subcellularLocation>
        <location evidence="1">Cell membrane</location>
        <topology evidence="1">Multi-pass membrane protein</topology>
    </subcellularLocation>
</comment>
<dbReference type="Gene3D" id="1.20.1560.10">
    <property type="entry name" value="ABC transporter type 1, transmembrane domain"/>
    <property type="match status" value="1"/>
</dbReference>
<dbReference type="PROSITE" id="PS50929">
    <property type="entry name" value="ABC_TM1F"/>
    <property type="match status" value="1"/>
</dbReference>
<dbReference type="GO" id="GO:0005524">
    <property type="term" value="F:ATP binding"/>
    <property type="evidence" value="ECO:0007669"/>
    <property type="project" value="UniProtKB-KW"/>
</dbReference>
<dbReference type="PROSITE" id="PS00211">
    <property type="entry name" value="ABC_TRANSPORTER_1"/>
    <property type="match status" value="1"/>
</dbReference>
<dbReference type="Pfam" id="PF00005">
    <property type="entry name" value="ABC_tran"/>
    <property type="match status" value="1"/>
</dbReference>
<dbReference type="InterPro" id="IPR039421">
    <property type="entry name" value="Type_1_exporter"/>
</dbReference>
<dbReference type="CDD" id="cd07346">
    <property type="entry name" value="ABC_6TM_exporters"/>
    <property type="match status" value="1"/>
</dbReference>
<dbReference type="InterPro" id="IPR003439">
    <property type="entry name" value="ABC_transporter-like_ATP-bd"/>
</dbReference>
<evidence type="ECO:0000256" key="7">
    <source>
        <dbReference type="SAM" id="Phobius"/>
    </source>
</evidence>
<evidence type="ECO:0000256" key="1">
    <source>
        <dbReference type="ARBA" id="ARBA00004651"/>
    </source>
</evidence>
<dbReference type="InterPro" id="IPR011527">
    <property type="entry name" value="ABC1_TM_dom"/>
</dbReference>
<comment type="caution">
    <text evidence="10">The sequence shown here is derived from an EMBL/GenBank/DDBJ whole genome shotgun (WGS) entry which is preliminary data.</text>
</comment>
<dbReference type="SUPFAM" id="SSF90123">
    <property type="entry name" value="ABC transporter transmembrane region"/>
    <property type="match status" value="1"/>
</dbReference>
<keyword evidence="3" id="KW-0547">Nucleotide-binding</keyword>
<dbReference type="PANTHER" id="PTHR43394:SF1">
    <property type="entry name" value="ATP-BINDING CASSETTE SUB-FAMILY B MEMBER 10, MITOCHONDRIAL"/>
    <property type="match status" value="1"/>
</dbReference>
<feature type="transmembrane region" description="Helical" evidence="7">
    <location>
        <begin position="238"/>
        <end position="260"/>
    </location>
</feature>
<keyword evidence="2 7" id="KW-0812">Transmembrane</keyword>
<feature type="transmembrane region" description="Helical" evidence="7">
    <location>
        <begin position="16"/>
        <end position="39"/>
    </location>
</feature>
<protein>
    <submittedName>
        <fullName evidence="10">ABC transporter ATP-binding protein</fullName>
    </submittedName>
</protein>
<organism evidence="10 11">
    <name type="scientific">Clostridium neuense</name>
    <dbReference type="NCBI Taxonomy" id="1728934"/>
    <lineage>
        <taxon>Bacteria</taxon>
        <taxon>Bacillati</taxon>
        <taxon>Bacillota</taxon>
        <taxon>Clostridia</taxon>
        <taxon>Eubacteriales</taxon>
        <taxon>Clostridiaceae</taxon>
        <taxon>Clostridium</taxon>
    </lineage>
</organism>
<evidence type="ECO:0000313" key="10">
    <source>
        <dbReference type="EMBL" id="MFL0252396.1"/>
    </source>
</evidence>
<evidence type="ECO:0000256" key="3">
    <source>
        <dbReference type="ARBA" id="ARBA00022741"/>
    </source>
</evidence>
<feature type="transmembrane region" description="Helical" evidence="7">
    <location>
        <begin position="59"/>
        <end position="77"/>
    </location>
</feature>
<dbReference type="InterPro" id="IPR017871">
    <property type="entry name" value="ABC_transporter-like_CS"/>
</dbReference>
<dbReference type="Proteomes" id="UP001623592">
    <property type="component" value="Unassembled WGS sequence"/>
</dbReference>
<dbReference type="PROSITE" id="PS50893">
    <property type="entry name" value="ABC_TRANSPORTER_2"/>
    <property type="match status" value="1"/>
</dbReference>
<keyword evidence="5 7" id="KW-1133">Transmembrane helix</keyword>
<dbReference type="InterPro" id="IPR036640">
    <property type="entry name" value="ABC1_TM_sf"/>
</dbReference>
<feature type="domain" description="ABC transmembrane type-1" evidence="9">
    <location>
        <begin position="21"/>
        <end position="301"/>
    </location>
</feature>
<evidence type="ECO:0000256" key="2">
    <source>
        <dbReference type="ARBA" id="ARBA00022692"/>
    </source>
</evidence>
<feature type="transmembrane region" description="Helical" evidence="7">
    <location>
        <begin position="272"/>
        <end position="293"/>
    </location>
</feature>
<evidence type="ECO:0000259" key="9">
    <source>
        <dbReference type="PROSITE" id="PS50929"/>
    </source>
</evidence>
<dbReference type="PANTHER" id="PTHR43394">
    <property type="entry name" value="ATP-DEPENDENT PERMEASE MDL1, MITOCHONDRIAL"/>
    <property type="match status" value="1"/>
</dbReference>
<feature type="domain" description="ABC transporter" evidence="8">
    <location>
        <begin position="334"/>
        <end position="568"/>
    </location>
</feature>
<dbReference type="InterPro" id="IPR003593">
    <property type="entry name" value="AAA+_ATPase"/>
</dbReference>
<proteinExistence type="predicted"/>
<dbReference type="SMART" id="SM00382">
    <property type="entry name" value="AAA"/>
    <property type="match status" value="1"/>
</dbReference>